<reference evidence="1 2" key="1">
    <citation type="submission" date="2018-02" db="EMBL/GenBank/DDBJ databases">
        <title>Corynebacterium alimpuense sp. nov., a marine obligate actinomycete isolated from sediments of Valparaiso bay, Chile.</title>
        <authorList>
            <person name="Claverias F."/>
            <person name="Gonzales-Siles L."/>
            <person name="Salva-Serra F."/>
            <person name="Inganaes E."/>
            <person name="Molin K."/>
            <person name="Cumsille A."/>
            <person name="Undabarrena A."/>
            <person name="Couve E."/>
            <person name="Moore E.R.B."/>
            <person name="Gomila M."/>
            <person name="Camara B."/>
        </authorList>
    </citation>
    <scope>NUCLEOTIDE SEQUENCE [LARGE SCALE GENOMIC DNA]</scope>
    <source>
        <strain evidence="1 2">CCUG 69366</strain>
    </source>
</reference>
<keyword evidence="2" id="KW-1185">Reference proteome</keyword>
<protein>
    <recommendedName>
        <fullName evidence="3">(d)CMP kinase</fullName>
    </recommendedName>
</protein>
<proteinExistence type="predicted"/>
<comment type="caution">
    <text evidence="1">The sequence shown here is derived from an EMBL/GenBank/DDBJ whole genome shotgun (WGS) entry which is preliminary data.</text>
</comment>
<gene>
    <name evidence="1" type="ORF">C5L39_08240</name>
</gene>
<dbReference type="AlphaFoldDB" id="A0A3M8K7Z5"/>
<dbReference type="Gene3D" id="3.40.50.300">
    <property type="entry name" value="P-loop containing nucleotide triphosphate hydrolases"/>
    <property type="match status" value="1"/>
</dbReference>
<dbReference type="SUPFAM" id="SSF52540">
    <property type="entry name" value="P-loop containing nucleoside triphosphate hydrolases"/>
    <property type="match status" value="1"/>
</dbReference>
<evidence type="ECO:0000313" key="2">
    <source>
        <dbReference type="Proteomes" id="UP000266975"/>
    </source>
</evidence>
<dbReference type="NCBIfam" id="NF005115">
    <property type="entry name" value="PRK06547.1"/>
    <property type="match status" value="1"/>
</dbReference>
<dbReference type="OrthoDB" id="3237545at2"/>
<dbReference type="InterPro" id="IPR027417">
    <property type="entry name" value="P-loop_NTPase"/>
</dbReference>
<dbReference type="Proteomes" id="UP000266975">
    <property type="component" value="Unassembled WGS sequence"/>
</dbReference>
<organism evidence="1 2">
    <name type="scientific">Corynebacterium alimapuense</name>
    <dbReference type="NCBI Taxonomy" id="1576874"/>
    <lineage>
        <taxon>Bacteria</taxon>
        <taxon>Bacillati</taxon>
        <taxon>Actinomycetota</taxon>
        <taxon>Actinomycetes</taxon>
        <taxon>Mycobacteriales</taxon>
        <taxon>Corynebacteriaceae</taxon>
        <taxon>Corynebacterium</taxon>
    </lineage>
</organism>
<dbReference type="EMBL" id="PTJO01000005">
    <property type="protein sequence ID" value="RNE48682.1"/>
    <property type="molecule type" value="Genomic_DNA"/>
</dbReference>
<accession>A0A3M8K7Z5</accession>
<sequence length="156" mass="17336">MFTVLIDGPSGAGKTSYAEALSRHTGFSVVHLEDFYPGWGGLAQAAVMVTEDVLHPSSPGFRRWDWEQNQAADWVALDPRENLIIEGVGAITEASVAAAKRRGQVLTVRINAPVSIRRRRALIRDPNYEPWWNMWAAQEAEFFADNGRISINVSVI</sequence>
<name>A0A3M8K7Z5_9CORY</name>
<evidence type="ECO:0000313" key="1">
    <source>
        <dbReference type="EMBL" id="RNE48682.1"/>
    </source>
</evidence>
<evidence type="ECO:0008006" key="3">
    <source>
        <dbReference type="Google" id="ProtNLM"/>
    </source>
</evidence>